<dbReference type="InterPro" id="IPR007110">
    <property type="entry name" value="Ig-like_dom"/>
</dbReference>
<feature type="domain" description="Ig-like" evidence="1">
    <location>
        <begin position="118"/>
        <end position="272"/>
    </location>
</feature>
<evidence type="ECO:0000259" key="1">
    <source>
        <dbReference type="PROSITE" id="PS50835"/>
    </source>
</evidence>
<evidence type="ECO:0000313" key="3">
    <source>
        <dbReference type="Proteomes" id="UP001054945"/>
    </source>
</evidence>
<dbReference type="InterPro" id="IPR013783">
    <property type="entry name" value="Ig-like_fold"/>
</dbReference>
<dbReference type="AlphaFoldDB" id="A0AAV4N8D0"/>
<keyword evidence="3" id="KW-1185">Reference proteome</keyword>
<dbReference type="InterPro" id="IPR036179">
    <property type="entry name" value="Ig-like_dom_sf"/>
</dbReference>
<dbReference type="PROSITE" id="PS50835">
    <property type="entry name" value="IG_LIKE"/>
    <property type="match status" value="2"/>
</dbReference>
<dbReference type="SUPFAM" id="SSF48726">
    <property type="entry name" value="Immunoglobulin"/>
    <property type="match status" value="2"/>
</dbReference>
<dbReference type="PANTHER" id="PTHR45889:SF8">
    <property type="entry name" value="IG-LIKE DOMAIN-CONTAINING PROTEIN"/>
    <property type="match status" value="1"/>
</dbReference>
<name>A0AAV4N8D0_CAEEX</name>
<reference evidence="2 3" key="1">
    <citation type="submission" date="2021-06" db="EMBL/GenBank/DDBJ databases">
        <title>Caerostris extrusa draft genome.</title>
        <authorList>
            <person name="Kono N."/>
            <person name="Arakawa K."/>
        </authorList>
    </citation>
    <scope>NUCLEOTIDE SEQUENCE [LARGE SCALE GENOMIC DNA]</scope>
</reference>
<dbReference type="EMBL" id="BPLR01020651">
    <property type="protein sequence ID" value="GIX81070.1"/>
    <property type="molecule type" value="Genomic_DNA"/>
</dbReference>
<protein>
    <submittedName>
        <fullName evidence="2">Nephrin</fullName>
    </submittedName>
</protein>
<comment type="caution">
    <text evidence="2">The sequence shown here is derived from an EMBL/GenBank/DDBJ whole genome shotgun (WGS) entry which is preliminary data.</text>
</comment>
<organism evidence="2 3">
    <name type="scientific">Caerostris extrusa</name>
    <name type="common">Bark spider</name>
    <name type="synonym">Caerostris bankana</name>
    <dbReference type="NCBI Taxonomy" id="172846"/>
    <lineage>
        <taxon>Eukaryota</taxon>
        <taxon>Metazoa</taxon>
        <taxon>Ecdysozoa</taxon>
        <taxon>Arthropoda</taxon>
        <taxon>Chelicerata</taxon>
        <taxon>Arachnida</taxon>
        <taxon>Araneae</taxon>
        <taxon>Araneomorphae</taxon>
        <taxon>Entelegynae</taxon>
        <taxon>Araneoidea</taxon>
        <taxon>Araneidae</taxon>
        <taxon>Caerostris</taxon>
    </lineage>
</organism>
<dbReference type="Proteomes" id="UP001054945">
    <property type="component" value="Unassembled WGS sequence"/>
</dbReference>
<dbReference type="PANTHER" id="PTHR45889">
    <property type="entry name" value="IG-LIKE DOMAIN-CONTAINING PROTEIN"/>
    <property type="match status" value="1"/>
</dbReference>
<gene>
    <name evidence="2" type="primary">NPHS1_1</name>
    <name evidence="2" type="ORF">CEXT_697921</name>
</gene>
<accession>A0AAV4N8D0</accession>
<proteinExistence type="predicted"/>
<sequence length="272" mass="30144">MEDKIVKSTLTINPSPDADNTYSLYSCEAESASLSEKLSTWVLVWMYYVEKPLARLVWTKNGEFIDHSYSTSDWEAENEISFLASSDDDKAMYTCTASSIMTPEPMVKSANIKSTVCSIFSVMIKAQKEAKPGDVISATCKTERSNPASEITWVVDGIRKTPSSFTCYAVNQELGETIPQTLSVSILYAPDPPNIFDILKGMQFLWGNCSDFMYFSRGKSSTTFKWYKGDEEISSSEQIVSGNIVSKELAIIANANDNGANYHCKSSSKSLI</sequence>
<dbReference type="Gene3D" id="2.60.40.10">
    <property type="entry name" value="Immunoglobulins"/>
    <property type="match status" value="3"/>
</dbReference>
<evidence type="ECO:0000313" key="2">
    <source>
        <dbReference type="EMBL" id="GIX81070.1"/>
    </source>
</evidence>
<feature type="domain" description="Ig-like" evidence="1">
    <location>
        <begin position="25"/>
        <end position="113"/>
    </location>
</feature>